<dbReference type="EMBL" id="SPVF01000252">
    <property type="protein sequence ID" value="TFW13370.1"/>
    <property type="molecule type" value="Genomic_DNA"/>
</dbReference>
<feature type="compositionally biased region" description="Basic and acidic residues" evidence="1">
    <location>
        <begin position="9"/>
        <end position="19"/>
    </location>
</feature>
<evidence type="ECO:0000313" key="3">
    <source>
        <dbReference type="Proteomes" id="UP000298438"/>
    </source>
</evidence>
<dbReference type="AlphaFoldDB" id="A0A4Y9RW47"/>
<name>A0A4Y9RW47_9BURK</name>
<dbReference type="OrthoDB" id="8905305at2"/>
<feature type="compositionally biased region" description="Low complexity" evidence="1">
    <location>
        <begin position="201"/>
        <end position="216"/>
    </location>
</feature>
<sequence>MGSTQRGGVSERRNQREQPDVNARLVQRVRSSDVSGIEAAGRKLTVELYSPEAKRLFLRHFNAFQRHMHFISVVARHALRKVDIDSVEEQIKVAMEEQVAFANAALSRAEASCREHGITSLAVYAVPPLTIDVTLISPFGRSLHELILKIDQLMPMLETLALDQIATNTTVFAAKSSAKKWVRRVAGLARACAGQLGNGVARASTDQSSSRDSSLSGATNCEQSDAAAANPATSNCLP</sequence>
<organism evidence="2 3">
    <name type="scientific">Zemynaea arenosa</name>
    <dbReference type="NCBI Taxonomy" id="2561931"/>
    <lineage>
        <taxon>Bacteria</taxon>
        <taxon>Pseudomonadati</taxon>
        <taxon>Pseudomonadota</taxon>
        <taxon>Betaproteobacteria</taxon>
        <taxon>Burkholderiales</taxon>
        <taxon>Oxalobacteraceae</taxon>
        <taxon>Telluria group</taxon>
        <taxon>Zemynaea</taxon>
    </lineage>
</organism>
<feature type="region of interest" description="Disordered" evidence="1">
    <location>
        <begin position="201"/>
        <end position="238"/>
    </location>
</feature>
<evidence type="ECO:0000313" key="2">
    <source>
        <dbReference type="EMBL" id="TFW13370.1"/>
    </source>
</evidence>
<comment type="caution">
    <text evidence="2">The sequence shown here is derived from an EMBL/GenBank/DDBJ whole genome shotgun (WGS) entry which is preliminary data.</text>
</comment>
<dbReference type="Proteomes" id="UP000298438">
    <property type="component" value="Unassembled WGS sequence"/>
</dbReference>
<protein>
    <submittedName>
        <fullName evidence="2">DUF1845 domain-containing protein</fullName>
    </submittedName>
</protein>
<proteinExistence type="predicted"/>
<reference evidence="2 3" key="1">
    <citation type="submission" date="2019-03" db="EMBL/GenBank/DDBJ databases">
        <title>Draft Genome Sequence of Massilia arenosa sp. nov., a Novel Massilia Species Isolated from a Sandy-loam Maize Soil.</title>
        <authorList>
            <person name="Raths R."/>
            <person name="Peta V."/>
            <person name="Bucking H."/>
        </authorList>
    </citation>
    <scope>NUCLEOTIDE SEQUENCE [LARGE SCALE GENOMIC DNA]</scope>
    <source>
        <strain evidence="2 3">MC02</strain>
    </source>
</reference>
<feature type="region of interest" description="Disordered" evidence="1">
    <location>
        <begin position="1"/>
        <end position="21"/>
    </location>
</feature>
<keyword evidence="3" id="KW-1185">Reference proteome</keyword>
<gene>
    <name evidence="2" type="ORF">E4L96_19935</name>
</gene>
<evidence type="ECO:0000256" key="1">
    <source>
        <dbReference type="SAM" id="MobiDB-lite"/>
    </source>
</evidence>
<accession>A0A4Y9RW47</accession>